<dbReference type="Proteomes" id="UP001151760">
    <property type="component" value="Unassembled WGS sequence"/>
</dbReference>
<keyword evidence="1" id="KW-0175">Coiled coil</keyword>
<dbReference type="EMBL" id="BQNB010008655">
    <property type="protein sequence ID" value="GJS52422.1"/>
    <property type="molecule type" value="Genomic_DNA"/>
</dbReference>
<reference evidence="4" key="1">
    <citation type="journal article" date="2022" name="Int. J. Mol. Sci.">
        <title>Draft Genome of Tanacetum Coccineum: Genomic Comparison of Closely Related Tanacetum-Family Plants.</title>
        <authorList>
            <person name="Yamashiro T."/>
            <person name="Shiraishi A."/>
            <person name="Nakayama K."/>
            <person name="Satake H."/>
        </authorList>
    </citation>
    <scope>NUCLEOTIDE SEQUENCE</scope>
</reference>
<reference evidence="4" key="2">
    <citation type="submission" date="2022-01" db="EMBL/GenBank/DDBJ databases">
        <authorList>
            <person name="Yamashiro T."/>
            <person name="Shiraishi A."/>
            <person name="Satake H."/>
            <person name="Nakayama K."/>
        </authorList>
    </citation>
    <scope>NUCLEOTIDE SEQUENCE</scope>
</reference>
<keyword evidence="5" id="KW-1185">Reference proteome</keyword>
<gene>
    <name evidence="4" type="ORF">Tco_0625784</name>
</gene>
<feature type="compositionally biased region" description="Basic and acidic residues" evidence="2">
    <location>
        <begin position="280"/>
        <end position="290"/>
    </location>
</feature>
<accession>A0ABQ4WHV4</accession>
<name>A0ABQ4WHV4_9ASTR</name>
<sequence length="756" mass="85190">MRENDKEEKVKHEIDEIKTINIELEHSVAKLLSENECLHKEIKHLKNIYKDQFDSIKKTRALSNEHCESLIAQLNSKSMENADLKGQIQEKIFVTTTLQSELRRLKGKHVLDNATTITNATSIAPGMFKLDIEPLSHRLKNNRDAHEDNLKKTIKNIDTIRGLLERARKQNPSKPLLDSACKFTKHVQELLVYVSQRCPIFTKPSDKLVAVTPINKVNKVRFLKPLTSLSNIHKQVESSKTSDSNTPVLSSTILNCSTSTCRSQPTGNKKNGRISQKPSSDNKNKVEAQPRKVNKKNCVKEPICDVNVKHTMLNANSQLICVKCKQCMFNANHDACFLDFVNDVNVRSKSKSAKKSQQHNIWKPTGKVFTEVGLKWKRTGRLFTIIGNPCPLTRITPTKVVHLKETTPNSVKTPKLEIKVYSKRPKPVKLVGSSKKTKTVESKIANNSKPTHLWGSSATDVPSSYSLVNDRLSKLFSGTVRFRNDQVAKIMGYVDYQLGNVIMSRVYYVEGLGHNLFSVGKFCDADLEVAFRKNTCFIQNLEGVDLLSGSRDTNLYTISLDDMLKTSPICLLSKASKTKSWLWHLRLSHLNFDTLNKLAKDGHARGILKLKFQQDYLCSACALGKAIAAAPRAVDIADSYVSTSIDQDAPLTSIPLTKEQEHSPIISQGSSSNVRLSHTPLELIGIWTKDHTIANVIRDPSCSVSTRKQLKTDSMWCYFDAFLTAVEPKNFKQEMIEPSRINAMQEEIHEFERLQV</sequence>
<feature type="compositionally biased region" description="Polar residues" evidence="2">
    <location>
        <begin position="259"/>
        <end position="279"/>
    </location>
</feature>
<comment type="caution">
    <text evidence="4">The sequence shown here is derived from an EMBL/GenBank/DDBJ whole genome shotgun (WGS) entry which is preliminary data.</text>
</comment>
<feature type="domain" description="GAG-pre-integrase" evidence="3">
    <location>
        <begin position="554"/>
        <end position="625"/>
    </location>
</feature>
<evidence type="ECO:0000313" key="5">
    <source>
        <dbReference type="Proteomes" id="UP001151760"/>
    </source>
</evidence>
<organism evidence="4 5">
    <name type="scientific">Tanacetum coccineum</name>
    <dbReference type="NCBI Taxonomy" id="301880"/>
    <lineage>
        <taxon>Eukaryota</taxon>
        <taxon>Viridiplantae</taxon>
        <taxon>Streptophyta</taxon>
        <taxon>Embryophyta</taxon>
        <taxon>Tracheophyta</taxon>
        <taxon>Spermatophyta</taxon>
        <taxon>Magnoliopsida</taxon>
        <taxon>eudicotyledons</taxon>
        <taxon>Gunneridae</taxon>
        <taxon>Pentapetalae</taxon>
        <taxon>asterids</taxon>
        <taxon>campanulids</taxon>
        <taxon>Asterales</taxon>
        <taxon>Asteraceae</taxon>
        <taxon>Asteroideae</taxon>
        <taxon>Anthemideae</taxon>
        <taxon>Anthemidinae</taxon>
        <taxon>Tanacetum</taxon>
    </lineage>
</organism>
<proteinExistence type="predicted"/>
<protein>
    <submittedName>
        <fullName evidence="4">Retrovirus-related pol polyprotein from transposon TNT 1-94</fullName>
    </submittedName>
</protein>
<evidence type="ECO:0000313" key="4">
    <source>
        <dbReference type="EMBL" id="GJS52422.1"/>
    </source>
</evidence>
<feature type="region of interest" description="Disordered" evidence="2">
    <location>
        <begin position="259"/>
        <end position="292"/>
    </location>
</feature>
<evidence type="ECO:0000256" key="1">
    <source>
        <dbReference type="SAM" id="Coils"/>
    </source>
</evidence>
<dbReference type="InterPro" id="IPR025724">
    <property type="entry name" value="GAG-pre-integrase_dom"/>
</dbReference>
<dbReference type="Pfam" id="PF13976">
    <property type="entry name" value="gag_pre-integrs"/>
    <property type="match status" value="1"/>
</dbReference>
<evidence type="ECO:0000259" key="3">
    <source>
        <dbReference type="Pfam" id="PF13976"/>
    </source>
</evidence>
<feature type="coiled-coil region" evidence="1">
    <location>
        <begin position="136"/>
        <end position="170"/>
    </location>
</feature>
<evidence type="ECO:0000256" key="2">
    <source>
        <dbReference type="SAM" id="MobiDB-lite"/>
    </source>
</evidence>